<protein>
    <submittedName>
        <fullName evidence="9">Uracil-DNA glycosylase</fullName>
    </submittedName>
</protein>
<proteinExistence type="predicted"/>
<evidence type="ECO:0000256" key="2">
    <source>
        <dbReference type="ARBA" id="ARBA00022723"/>
    </source>
</evidence>
<dbReference type="InterPro" id="IPR036895">
    <property type="entry name" value="Uracil-DNA_glycosylase-like_sf"/>
</dbReference>
<feature type="non-terminal residue" evidence="9">
    <location>
        <position position="107"/>
    </location>
</feature>
<dbReference type="CDD" id="cd10030">
    <property type="entry name" value="UDG-F4_TTUDGA_SPO1dp_like"/>
    <property type="match status" value="1"/>
</dbReference>
<evidence type="ECO:0000256" key="7">
    <source>
        <dbReference type="ARBA" id="ARBA00023204"/>
    </source>
</evidence>
<keyword evidence="5" id="KW-0408">Iron</keyword>
<keyword evidence="2" id="KW-0479">Metal-binding</keyword>
<accession>A0A955RQI4</accession>
<dbReference type="GO" id="GO:0046872">
    <property type="term" value="F:metal ion binding"/>
    <property type="evidence" value="ECO:0007669"/>
    <property type="project" value="UniProtKB-KW"/>
</dbReference>
<evidence type="ECO:0000313" key="10">
    <source>
        <dbReference type="Proteomes" id="UP000701698"/>
    </source>
</evidence>
<dbReference type="PANTHER" id="PTHR33693:SF1">
    <property type="entry name" value="TYPE-4 URACIL-DNA GLYCOSYLASE"/>
    <property type="match status" value="1"/>
</dbReference>
<keyword evidence="6" id="KW-0411">Iron-sulfur</keyword>
<evidence type="ECO:0000256" key="3">
    <source>
        <dbReference type="ARBA" id="ARBA00022763"/>
    </source>
</evidence>
<dbReference type="Gene3D" id="3.40.470.10">
    <property type="entry name" value="Uracil-DNA glycosylase-like domain"/>
    <property type="match status" value="1"/>
</dbReference>
<dbReference type="InterPro" id="IPR051536">
    <property type="entry name" value="UDG_Type-4/5"/>
</dbReference>
<dbReference type="SUPFAM" id="SSF52141">
    <property type="entry name" value="Uracil-DNA glycosylase-like"/>
    <property type="match status" value="1"/>
</dbReference>
<evidence type="ECO:0000256" key="4">
    <source>
        <dbReference type="ARBA" id="ARBA00022801"/>
    </source>
</evidence>
<dbReference type="GO" id="GO:0006281">
    <property type="term" value="P:DNA repair"/>
    <property type="evidence" value="ECO:0007669"/>
    <property type="project" value="UniProtKB-KW"/>
</dbReference>
<dbReference type="Pfam" id="PF03167">
    <property type="entry name" value="UDG"/>
    <property type="match status" value="1"/>
</dbReference>
<dbReference type="GO" id="GO:0051539">
    <property type="term" value="F:4 iron, 4 sulfur cluster binding"/>
    <property type="evidence" value="ECO:0007669"/>
    <property type="project" value="UniProtKB-KW"/>
</dbReference>
<dbReference type="EMBL" id="JAGQKX010000133">
    <property type="protein sequence ID" value="MCA9390568.1"/>
    <property type="molecule type" value="Genomic_DNA"/>
</dbReference>
<dbReference type="PANTHER" id="PTHR33693">
    <property type="entry name" value="TYPE-5 URACIL-DNA GLYCOSYLASE"/>
    <property type="match status" value="1"/>
</dbReference>
<keyword evidence="7" id="KW-0234">DNA repair</keyword>
<keyword evidence="3" id="KW-0227">DNA damage</keyword>
<evidence type="ECO:0000256" key="1">
    <source>
        <dbReference type="ARBA" id="ARBA00022485"/>
    </source>
</evidence>
<organism evidence="9 10">
    <name type="scientific">candidate division WWE3 bacterium</name>
    <dbReference type="NCBI Taxonomy" id="2053526"/>
    <lineage>
        <taxon>Bacteria</taxon>
        <taxon>Katanobacteria</taxon>
    </lineage>
</organism>
<name>A0A955RQI4_UNCKA</name>
<comment type="caution">
    <text evidence="9">The sequence shown here is derived from an EMBL/GenBank/DDBJ whole genome shotgun (WGS) entry which is preliminary data.</text>
</comment>
<reference evidence="9" key="1">
    <citation type="submission" date="2020-04" db="EMBL/GenBank/DDBJ databases">
        <authorList>
            <person name="Zhang T."/>
        </authorList>
    </citation>
    <scope>NUCLEOTIDE SEQUENCE</scope>
    <source>
        <strain evidence="9">HKST-UBA01</strain>
    </source>
</reference>
<reference evidence="9" key="2">
    <citation type="journal article" date="2021" name="Microbiome">
        <title>Successional dynamics and alternative stable states in a saline activated sludge microbial community over 9 years.</title>
        <authorList>
            <person name="Wang Y."/>
            <person name="Ye J."/>
            <person name="Ju F."/>
            <person name="Liu L."/>
            <person name="Boyd J.A."/>
            <person name="Deng Y."/>
            <person name="Parks D.H."/>
            <person name="Jiang X."/>
            <person name="Yin X."/>
            <person name="Woodcroft B.J."/>
            <person name="Tyson G.W."/>
            <person name="Hugenholtz P."/>
            <person name="Polz M.F."/>
            <person name="Zhang T."/>
        </authorList>
    </citation>
    <scope>NUCLEOTIDE SEQUENCE</scope>
    <source>
        <strain evidence="9">HKST-UBA01</strain>
    </source>
</reference>
<dbReference type="AlphaFoldDB" id="A0A955RQI4"/>
<evidence type="ECO:0000256" key="5">
    <source>
        <dbReference type="ARBA" id="ARBA00023004"/>
    </source>
</evidence>
<dbReference type="Proteomes" id="UP000701698">
    <property type="component" value="Unassembled WGS sequence"/>
</dbReference>
<evidence type="ECO:0000313" key="9">
    <source>
        <dbReference type="EMBL" id="MCA9390568.1"/>
    </source>
</evidence>
<evidence type="ECO:0000259" key="8">
    <source>
        <dbReference type="Pfam" id="PF03167"/>
    </source>
</evidence>
<sequence>MATKQDQVALLYQALVDLTASPLYEYRIKNNYQPVIGEGNLDAQIMFVGEAPGENEAKTGRPFTGAAGNVLDSLLAGIQIERSDVYISNIINDRPPGNRDPLPEEIE</sequence>
<dbReference type="GO" id="GO:0097506">
    <property type="term" value="F:deaminated base DNA N-glycosylase activity"/>
    <property type="evidence" value="ECO:0007669"/>
    <property type="project" value="UniProtKB-ARBA"/>
</dbReference>
<keyword evidence="1" id="KW-0004">4Fe-4S</keyword>
<gene>
    <name evidence="9" type="ORF">KC571_04140</name>
</gene>
<feature type="domain" description="Uracil-DNA glycosylase-like" evidence="8">
    <location>
        <begin position="37"/>
        <end position="106"/>
    </location>
</feature>
<dbReference type="InterPro" id="IPR005122">
    <property type="entry name" value="Uracil-DNA_glycosylase-like"/>
</dbReference>
<evidence type="ECO:0000256" key="6">
    <source>
        <dbReference type="ARBA" id="ARBA00023014"/>
    </source>
</evidence>
<keyword evidence="4" id="KW-0378">Hydrolase</keyword>